<dbReference type="Proteomes" id="UP000050867">
    <property type="component" value="Unassembled WGS sequence"/>
</dbReference>
<name>A0A0T6LM73_WENVI</name>
<evidence type="ECO:0000313" key="2">
    <source>
        <dbReference type="Proteomes" id="UP000050867"/>
    </source>
</evidence>
<dbReference type="InterPro" id="IPR025339">
    <property type="entry name" value="DUF4245"/>
</dbReference>
<dbReference type="eggNOG" id="ENOG5033C4E">
    <property type="taxonomic scope" value="Bacteria"/>
</dbReference>
<reference evidence="1 2" key="1">
    <citation type="submission" date="2015-10" db="EMBL/GenBank/DDBJ databases">
        <title>Draft genome sequence of pyrrolomycin-producing Streptomyces vitaminophilus.</title>
        <authorList>
            <person name="Graham D.E."/>
            <person name="Mahan K.M."/>
            <person name="Klingeman D.M."/>
            <person name="Hettich R.L."/>
            <person name="Parry R.J."/>
        </authorList>
    </citation>
    <scope>NUCLEOTIDE SEQUENCE [LARGE SCALE GENOMIC DNA]</scope>
    <source>
        <strain evidence="1 2">ATCC 31673</strain>
    </source>
</reference>
<gene>
    <name evidence="1" type="ORF">AQ490_09720</name>
</gene>
<organism evidence="1 2">
    <name type="scientific">Wenjunlia vitaminophila</name>
    <name type="common">Streptomyces vitaminophilus</name>
    <dbReference type="NCBI Taxonomy" id="76728"/>
    <lineage>
        <taxon>Bacteria</taxon>
        <taxon>Bacillati</taxon>
        <taxon>Actinomycetota</taxon>
        <taxon>Actinomycetes</taxon>
        <taxon>Kitasatosporales</taxon>
        <taxon>Streptomycetaceae</taxon>
        <taxon>Wenjunlia</taxon>
    </lineage>
</organism>
<evidence type="ECO:0008006" key="3">
    <source>
        <dbReference type="Google" id="ProtNLM"/>
    </source>
</evidence>
<evidence type="ECO:0000313" key="1">
    <source>
        <dbReference type="EMBL" id="KRV47025.1"/>
    </source>
</evidence>
<protein>
    <recommendedName>
        <fullName evidence="3">DUF4245 domain-containing protein</fullName>
    </recommendedName>
</protein>
<proteinExistence type="predicted"/>
<keyword evidence="2" id="KW-1185">Reference proteome</keyword>
<accession>A0A0T6LM73</accession>
<dbReference type="EMBL" id="LLZU01000038">
    <property type="protein sequence ID" value="KRV47025.1"/>
    <property type="molecule type" value="Genomic_DNA"/>
</dbReference>
<dbReference type="STRING" id="76728.AQ490_09720"/>
<dbReference type="Pfam" id="PF14030">
    <property type="entry name" value="DUF4245"/>
    <property type="match status" value="1"/>
</dbReference>
<comment type="caution">
    <text evidence="1">The sequence shown here is derived from an EMBL/GenBank/DDBJ whole genome shotgun (WGS) entry which is preliminary data.</text>
</comment>
<dbReference type="AlphaFoldDB" id="A0A0T6LM73"/>
<sequence length="172" mass="18451">MILSMAVIGVAAAIVYFFVPHSEGDPVRTVDYRVEVLSARRAAPFPVLAPDGLSKDWRATSVSYRHLDPEAEGAVWHLGFINPQDEYAAVEQSNGPAEAFIADKSKSAERSGTTVVRGKTWERYSGPKYNALVRQEKDVTTVVTGTAPHRQLAVLAAALSSSASPAPADPSN</sequence>